<feature type="domain" description="Glycosyltransferase 2-like" evidence="2">
    <location>
        <begin position="4"/>
        <end position="126"/>
    </location>
</feature>
<organism evidence="4 5">
    <name type="scientific">Marinomonas hwangdonensis</name>
    <dbReference type="NCBI Taxonomy" id="1053647"/>
    <lineage>
        <taxon>Bacteria</taxon>
        <taxon>Pseudomonadati</taxon>
        <taxon>Pseudomonadota</taxon>
        <taxon>Gammaproteobacteria</taxon>
        <taxon>Oceanospirillales</taxon>
        <taxon>Oceanospirillaceae</taxon>
        <taxon>Marinomonas</taxon>
    </lineage>
</organism>
<protein>
    <submittedName>
        <fullName evidence="4">Glycosyltransferase</fullName>
    </submittedName>
</protein>
<dbReference type="Gene3D" id="3.90.550.10">
    <property type="entry name" value="Spore Coat Polysaccharide Biosynthesis Protein SpsA, Chain A"/>
    <property type="match status" value="1"/>
</dbReference>
<dbReference type="AlphaFoldDB" id="A0A3M8Q6W7"/>
<evidence type="ECO:0000256" key="1">
    <source>
        <dbReference type="ARBA" id="ARBA00022679"/>
    </source>
</evidence>
<dbReference type="PANTHER" id="PTHR43685:SF2">
    <property type="entry name" value="GLYCOSYLTRANSFERASE 2-LIKE DOMAIN-CONTAINING PROTEIN"/>
    <property type="match status" value="1"/>
</dbReference>
<gene>
    <name evidence="4" type="ORF">EBI00_06220</name>
</gene>
<sequence length="272" mass="31093">MKVSLIVAVYKDVEALSLIVESLRTQTYKNFELIIAEDNNSDEMRSFVSTIKDLEVIHTSQEDIGIRKSRSQNNAILASTGEYIIFIDGDCLPYSTFIESHALLAKKGQVLAGRRVNLGPKYSEKIRTGKMSALQLERKYIQKIPSLWRDCLEGHVEAGIYIKPHSILFQKWIYSKTSSIVGCNFSCFKSDLIAINGFDESYGETSIPDDTDIEWRLRALGLQVKSCKFTANQFHLYHTRSYRDYTGSQYENDMLERKSQGMFKARQGLDTH</sequence>
<dbReference type="InterPro" id="IPR050834">
    <property type="entry name" value="Glycosyltransf_2"/>
</dbReference>
<keyword evidence="5" id="KW-1185">Reference proteome</keyword>
<accession>A0A3M8Q6W7</accession>
<dbReference type="RefSeq" id="WP_123095385.1">
    <property type="nucleotide sequence ID" value="NZ_RIZG01000003.1"/>
</dbReference>
<dbReference type="InterPro" id="IPR029044">
    <property type="entry name" value="Nucleotide-diphossugar_trans"/>
</dbReference>
<dbReference type="SUPFAM" id="SSF53448">
    <property type="entry name" value="Nucleotide-diphospho-sugar transferases"/>
    <property type="match status" value="1"/>
</dbReference>
<dbReference type="OrthoDB" id="9801954at2"/>
<evidence type="ECO:0000313" key="5">
    <source>
        <dbReference type="Proteomes" id="UP000280507"/>
    </source>
</evidence>
<comment type="caution">
    <text evidence="4">The sequence shown here is derived from an EMBL/GenBank/DDBJ whole genome shotgun (WGS) entry which is preliminary data.</text>
</comment>
<evidence type="ECO:0000259" key="2">
    <source>
        <dbReference type="Pfam" id="PF00535"/>
    </source>
</evidence>
<keyword evidence="1 4" id="KW-0808">Transferase</keyword>
<name>A0A3M8Q6W7_9GAMM</name>
<evidence type="ECO:0000313" key="4">
    <source>
        <dbReference type="EMBL" id="RNF51817.1"/>
    </source>
</evidence>
<feature type="domain" description="Galactosyltransferase C-terminal" evidence="3">
    <location>
        <begin position="173"/>
        <end position="238"/>
    </location>
</feature>
<dbReference type="Pfam" id="PF02709">
    <property type="entry name" value="Glyco_transf_7C"/>
    <property type="match status" value="1"/>
</dbReference>
<dbReference type="PANTHER" id="PTHR43685">
    <property type="entry name" value="GLYCOSYLTRANSFERASE"/>
    <property type="match status" value="1"/>
</dbReference>
<reference evidence="4 5" key="1">
    <citation type="journal article" date="2012" name="Int. J. Syst. Evol. Microbiol.">
        <title>Marinomonas hwangdonensis sp. nov., isolated from seawater.</title>
        <authorList>
            <person name="Jung Y.T."/>
            <person name="Oh T.K."/>
            <person name="Yoon J.H."/>
        </authorList>
    </citation>
    <scope>NUCLEOTIDE SEQUENCE [LARGE SCALE GENOMIC DNA]</scope>
    <source>
        <strain evidence="4 5">HDW-15</strain>
    </source>
</reference>
<dbReference type="Proteomes" id="UP000280507">
    <property type="component" value="Unassembled WGS sequence"/>
</dbReference>
<dbReference type="InterPro" id="IPR001173">
    <property type="entry name" value="Glyco_trans_2-like"/>
</dbReference>
<dbReference type="GO" id="GO:0016740">
    <property type="term" value="F:transferase activity"/>
    <property type="evidence" value="ECO:0007669"/>
    <property type="project" value="UniProtKB-KW"/>
</dbReference>
<dbReference type="EMBL" id="RIZG01000003">
    <property type="protein sequence ID" value="RNF51817.1"/>
    <property type="molecule type" value="Genomic_DNA"/>
</dbReference>
<dbReference type="InterPro" id="IPR027791">
    <property type="entry name" value="Galactosyl_T_C"/>
</dbReference>
<evidence type="ECO:0000259" key="3">
    <source>
        <dbReference type="Pfam" id="PF02709"/>
    </source>
</evidence>
<dbReference type="Pfam" id="PF00535">
    <property type="entry name" value="Glycos_transf_2"/>
    <property type="match status" value="1"/>
</dbReference>
<proteinExistence type="predicted"/>